<name>A0AA89BMD5_9ASTE</name>
<keyword evidence="2" id="KW-0548">Nucleotidyltransferase</keyword>
<sequence length="281" mass="31303">MKHGIGAVKRDQTTAHQCYVTSCRSKNKETLIIEDLREETKMQRGEPVKDLPSEKQKTLHGQTIVRNRLKNSRAVLVREEDGVQKPIYYVSKAFQDVEMRYPKIDKIALALITTAIKAQALADFIIECTLPEDPPQLVISEVPDPWNLYVDCSSAIGSSGAGIILTSTKGSVVETEAMLPVEVGVPTIRTLHFNEADNEAGLRANLDLVEELEVSDPKAATGKLSLNWEGPYCIIKVLKLGAYALRTLSGDPIPRTWNAENLQKYYQWHLVPWQDTSFLGG</sequence>
<keyword evidence="1" id="KW-0808">Transferase</keyword>
<reference evidence="8" key="1">
    <citation type="submission" date="2022-12" db="EMBL/GenBank/DDBJ databases">
        <title>Draft genome assemblies for two species of Escallonia (Escalloniales).</title>
        <authorList>
            <person name="Chanderbali A."/>
            <person name="Dervinis C."/>
            <person name="Anghel I."/>
            <person name="Soltis D."/>
            <person name="Soltis P."/>
            <person name="Zapata F."/>
        </authorList>
    </citation>
    <scope>NUCLEOTIDE SEQUENCE</scope>
    <source>
        <strain evidence="8">UCBG64.0493</strain>
        <tissue evidence="8">Leaf</tissue>
    </source>
</reference>
<dbReference type="InterPro" id="IPR041373">
    <property type="entry name" value="RT_RNaseH"/>
</dbReference>
<keyword evidence="5" id="KW-0378">Hydrolase</keyword>
<dbReference type="PANTHER" id="PTHR48475:SF2">
    <property type="entry name" value="RIBONUCLEASE H"/>
    <property type="match status" value="1"/>
</dbReference>
<evidence type="ECO:0000256" key="3">
    <source>
        <dbReference type="ARBA" id="ARBA00022722"/>
    </source>
</evidence>
<dbReference type="PANTHER" id="PTHR48475">
    <property type="entry name" value="RIBONUCLEASE H"/>
    <property type="match status" value="1"/>
</dbReference>
<accession>A0AA89BMD5</accession>
<evidence type="ECO:0000313" key="9">
    <source>
        <dbReference type="Proteomes" id="UP001188597"/>
    </source>
</evidence>
<feature type="domain" description="Reverse transcriptase RNase H-like" evidence="7">
    <location>
        <begin position="73"/>
        <end position="117"/>
    </location>
</feature>
<dbReference type="SUPFAM" id="SSF56672">
    <property type="entry name" value="DNA/RNA polymerases"/>
    <property type="match status" value="1"/>
</dbReference>
<evidence type="ECO:0000259" key="7">
    <source>
        <dbReference type="Pfam" id="PF17917"/>
    </source>
</evidence>
<dbReference type="Proteomes" id="UP001188597">
    <property type="component" value="Unassembled WGS sequence"/>
</dbReference>
<dbReference type="InterPro" id="IPR043502">
    <property type="entry name" value="DNA/RNA_pol_sf"/>
</dbReference>
<dbReference type="Pfam" id="PF17917">
    <property type="entry name" value="RT_RNaseH"/>
    <property type="match status" value="1"/>
</dbReference>
<keyword evidence="3" id="KW-0540">Nuclease</keyword>
<keyword evidence="9" id="KW-1185">Reference proteome</keyword>
<dbReference type="GO" id="GO:0016787">
    <property type="term" value="F:hydrolase activity"/>
    <property type="evidence" value="ECO:0007669"/>
    <property type="project" value="UniProtKB-KW"/>
</dbReference>
<organism evidence="8 9">
    <name type="scientific">Escallonia herrerae</name>
    <dbReference type="NCBI Taxonomy" id="1293975"/>
    <lineage>
        <taxon>Eukaryota</taxon>
        <taxon>Viridiplantae</taxon>
        <taxon>Streptophyta</taxon>
        <taxon>Embryophyta</taxon>
        <taxon>Tracheophyta</taxon>
        <taxon>Spermatophyta</taxon>
        <taxon>Magnoliopsida</taxon>
        <taxon>eudicotyledons</taxon>
        <taxon>Gunneridae</taxon>
        <taxon>Pentapetalae</taxon>
        <taxon>asterids</taxon>
        <taxon>campanulids</taxon>
        <taxon>Escalloniales</taxon>
        <taxon>Escalloniaceae</taxon>
        <taxon>Escallonia</taxon>
    </lineage>
</organism>
<evidence type="ECO:0000256" key="2">
    <source>
        <dbReference type="ARBA" id="ARBA00022695"/>
    </source>
</evidence>
<dbReference type="GO" id="GO:0003964">
    <property type="term" value="F:RNA-directed DNA polymerase activity"/>
    <property type="evidence" value="ECO:0007669"/>
    <property type="project" value="UniProtKB-KW"/>
</dbReference>
<evidence type="ECO:0000313" key="8">
    <source>
        <dbReference type="EMBL" id="KAK3036826.1"/>
    </source>
</evidence>
<keyword evidence="6" id="KW-0695">RNA-directed DNA polymerase</keyword>
<evidence type="ECO:0000256" key="1">
    <source>
        <dbReference type="ARBA" id="ARBA00022679"/>
    </source>
</evidence>
<dbReference type="EMBL" id="JAVXUP010000136">
    <property type="protein sequence ID" value="KAK3036826.1"/>
    <property type="molecule type" value="Genomic_DNA"/>
</dbReference>
<proteinExistence type="predicted"/>
<evidence type="ECO:0000256" key="6">
    <source>
        <dbReference type="ARBA" id="ARBA00022918"/>
    </source>
</evidence>
<keyword evidence="4" id="KW-0255">Endonuclease</keyword>
<comment type="caution">
    <text evidence="8">The sequence shown here is derived from an EMBL/GenBank/DDBJ whole genome shotgun (WGS) entry which is preliminary data.</text>
</comment>
<evidence type="ECO:0000256" key="5">
    <source>
        <dbReference type="ARBA" id="ARBA00022801"/>
    </source>
</evidence>
<evidence type="ECO:0000256" key="4">
    <source>
        <dbReference type="ARBA" id="ARBA00022759"/>
    </source>
</evidence>
<dbReference type="GO" id="GO:0004519">
    <property type="term" value="F:endonuclease activity"/>
    <property type="evidence" value="ECO:0007669"/>
    <property type="project" value="UniProtKB-KW"/>
</dbReference>
<gene>
    <name evidence="8" type="ORF">RJ639_031304</name>
</gene>
<dbReference type="AlphaFoldDB" id="A0AA89BMD5"/>
<protein>
    <recommendedName>
        <fullName evidence="7">Reverse transcriptase RNase H-like domain-containing protein</fullName>
    </recommendedName>
</protein>